<organism evidence="1">
    <name type="scientific">marine metagenome</name>
    <dbReference type="NCBI Taxonomy" id="408172"/>
    <lineage>
        <taxon>unclassified sequences</taxon>
        <taxon>metagenomes</taxon>
        <taxon>ecological metagenomes</taxon>
    </lineage>
</organism>
<accession>A0A382KES1</accession>
<sequence length="23" mass="2667">MIVYQLGLKSKFRLICEGELINV</sequence>
<gene>
    <name evidence="1" type="ORF">METZ01_LOCUS274949</name>
</gene>
<proteinExistence type="predicted"/>
<reference evidence="1" key="1">
    <citation type="submission" date="2018-05" db="EMBL/GenBank/DDBJ databases">
        <authorList>
            <person name="Lanie J.A."/>
            <person name="Ng W.-L."/>
            <person name="Kazmierczak K.M."/>
            <person name="Andrzejewski T.M."/>
            <person name="Davidsen T.M."/>
            <person name="Wayne K.J."/>
            <person name="Tettelin H."/>
            <person name="Glass J.I."/>
            <person name="Rusch D."/>
            <person name="Podicherti R."/>
            <person name="Tsui H.-C.T."/>
            <person name="Winkler M.E."/>
        </authorList>
    </citation>
    <scope>NUCLEOTIDE SEQUENCE</scope>
</reference>
<dbReference type="EMBL" id="UINC01079767">
    <property type="protein sequence ID" value="SVC22095.1"/>
    <property type="molecule type" value="Genomic_DNA"/>
</dbReference>
<evidence type="ECO:0000313" key="1">
    <source>
        <dbReference type="EMBL" id="SVC22095.1"/>
    </source>
</evidence>
<dbReference type="AlphaFoldDB" id="A0A382KES1"/>
<protein>
    <submittedName>
        <fullName evidence="1">Uncharacterized protein</fullName>
    </submittedName>
</protein>
<name>A0A382KES1_9ZZZZ</name>